<accession>A0ABV6NVN6</accession>
<dbReference type="GO" id="GO:0008784">
    <property type="term" value="F:alanine racemase activity"/>
    <property type="evidence" value="ECO:0007669"/>
    <property type="project" value="UniProtKB-EC"/>
</dbReference>
<dbReference type="EMBL" id="JBHLUE010000008">
    <property type="protein sequence ID" value="MFC0564841.1"/>
    <property type="molecule type" value="Genomic_DNA"/>
</dbReference>
<keyword evidence="2" id="KW-0413">Isomerase</keyword>
<gene>
    <name evidence="2" type="ORF">ACFFHU_11940</name>
</gene>
<dbReference type="EC" id="5.1.1.1" evidence="2"/>
<dbReference type="PANTHER" id="PTHR28004:SF2">
    <property type="entry name" value="D-SERINE DEHYDRATASE"/>
    <property type="match status" value="1"/>
</dbReference>
<name>A0ABV6NVN6_9ACTN</name>
<dbReference type="InterPro" id="IPR051466">
    <property type="entry name" value="D-amino_acid_metab_enzyme"/>
</dbReference>
<organism evidence="2 3">
    <name type="scientific">Plantactinospora siamensis</name>
    <dbReference type="NCBI Taxonomy" id="555372"/>
    <lineage>
        <taxon>Bacteria</taxon>
        <taxon>Bacillati</taxon>
        <taxon>Actinomycetota</taxon>
        <taxon>Actinomycetes</taxon>
        <taxon>Micromonosporales</taxon>
        <taxon>Micromonosporaceae</taxon>
        <taxon>Plantactinospora</taxon>
    </lineage>
</organism>
<dbReference type="SUPFAM" id="SSF51419">
    <property type="entry name" value="PLP-binding barrel"/>
    <property type="match status" value="1"/>
</dbReference>
<reference evidence="2 3" key="1">
    <citation type="submission" date="2024-09" db="EMBL/GenBank/DDBJ databases">
        <authorList>
            <person name="Sun Q."/>
            <person name="Mori K."/>
        </authorList>
    </citation>
    <scope>NUCLEOTIDE SEQUENCE [LARGE SCALE GENOMIC DNA]</scope>
    <source>
        <strain evidence="2 3">TBRC 2205</strain>
    </source>
</reference>
<proteinExistence type="predicted"/>
<feature type="domain" description="Alanine racemase N-terminal" evidence="1">
    <location>
        <begin position="36"/>
        <end position="289"/>
    </location>
</feature>
<dbReference type="PANTHER" id="PTHR28004">
    <property type="entry name" value="ZGC:162816-RELATED"/>
    <property type="match status" value="1"/>
</dbReference>
<dbReference type="RefSeq" id="WP_377338155.1">
    <property type="nucleotide sequence ID" value="NZ_JBHLUE010000008.1"/>
</dbReference>
<dbReference type="InterPro" id="IPR001608">
    <property type="entry name" value="Ala_racemase_N"/>
</dbReference>
<keyword evidence="3" id="KW-1185">Reference proteome</keyword>
<dbReference type="Gene3D" id="3.20.20.10">
    <property type="entry name" value="Alanine racemase"/>
    <property type="match status" value="1"/>
</dbReference>
<evidence type="ECO:0000259" key="1">
    <source>
        <dbReference type="Pfam" id="PF01168"/>
    </source>
</evidence>
<evidence type="ECO:0000313" key="3">
    <source>
        <dbReference type="Proteomes" id="UP001589894"/>
    </source>
</evidence>
<comment type="caution">
    <text evidence="2">The sequence shown here is derived from an EMBL/GenBank/DDBJ whole genome shotgun (WGS) entry which is preliminary data.</text>
</comment>
<protein>
    <submittedName>
        <fullName evidence="2">Alanine racemase</fullName>
        <ecNumber evidence="2">5.1.1.1</ecNumber>
    </submittedName>
</protein>
<dbReference type="Pfam" id="PF01168">
    <property type="entry name" value="Ala_racemase_N"/>
    <property type="match status" value="1"/>
</dbReference>
<dbReference type="InterPro" id="IPR029066">
    <property type="entry name" value="PLP-binding_barrel"/>
</dbReference>
<sequence length="416" mass="43722">MRPRPAVPSGRADRTAARRERLDAATAALDPPLAVVDRVAFDTNAADLVDRAGGKTLRVASKSVRCRSLLTRVLSQPGWRGVLAYTLTEAIWLVRTGCTDDAVVGYPTADRAALAELAADDETAATVTLMVDSPEQLDLVDAVVPPHQRPELRLCLDLDASWRPLGGGPGGRLHLGVRRSPLHSAAAAGDLAALIADRPGFRLVGLMSYEAQIAGLGDAPPGRAGRAVLIRAMQRRSYPELTARRAAAVAAVRQHADLEFVNGGGTGSVALTGADPAVSEITAGSGLYGPTLFDGYRAWQPRPAAFFALPVVRRPGPGLVTVLGGGWIASGPAEPSRQPTPWLPAGLRLLPTEGAGEVQTPLAGPAADELAVGDRVWFRHAKAGELAEHVEELHLVAGDRVLETVPTYRGEGQAFL</sequence>
<dbReference type="Proteomes" id="UP001589894">
    <property type="component" value="Unassembled WGS sequence"/>
</dbReference>
<evidence type="ECO:0000313" key="2">
    <source>
        <dbReference type="EMBL" id="MFC0564841.1"/>
    </source>
</evidence>